<dbReference type="AlphaFoldDB" id="A0A853ISH5"/>
<proteinExistence type="predicted"/>
<accession>A0A853ISH5</accession>
<keyword evidence="2" id="KW-1185">Reference proteome</keyword>
<name>A0A853ISH5_9BURK</name>
<gene>
    <name evidence="1" type="ORF">H0I39_09380</name>
</gene>
<dbReference type="EMBL" id="JACCKX010000001">
    <property type="protein sequence ID" value="NZA01915.1"/>
    <property type="molecule type" value="Genomic_DNA"/>
</dbReference>
<organism evidence="1 2">
    <name type="scientific">Ottowia beijingensis</name>
    <dbReference type="NCBI Taxonomy" id="1207057"/>
    <lineage>
        <taxon>Bacteria</taxon>
        <taxon>Pseudomonadati</taxon>
        <taxon>Pseudomonadota</taxon>
        <taxon>Betaproteobacteria</taxon>
        <taxon>Burkholderiales</taxon>
        <taxon>Comamonadaceae</taxon>
        <taxon>Ottowia</taxon>
    </lineage>
</organism>
<reference evidence="1 2" key="1">
    <citation type="submission" date="2020-07" db="EMBL/GenBank/DDBJ databases">
        <authorList>
            <person name="Maaloum M."/>
        </authorList>
    </citation>
    <scope>NUCLEOTIDE SEQUENCE [LARGE SCALE GENOMIC DNA]</scope>
    <source>
        <strain evidence="1 2">GCS-AN-3</strain>
    </source>
</reference>
<sequence length="75" mass="8284">MQRFNDIDNALSTVANMANSGYVSHALLLLDEAQQVLDRQPDVQLVRSRGAYEMEVQRARGVAAGPENPGRNTAW</sequence>
<evidence type="ECO:0000313" key="1">
    <source>
        <dbReference type="EMBL" id="NZA01915.1"/>
    </source>
</evidence>
<evidence type="ECO:0000313" key="2">
    <source>
        <dbReference type="Proteomes" id="UP000589716"/>
    </source>
</evidence>
<dbReference type="RefSeq" id="WP_180550308.1">
    <property type="nucleotide sequence ID" value="NZ_JACCKX010000001.1"/>
</dbReference>
<comment type="caution">
    <text evidence="1">The sequence shown here is derived from an EMBL/GenBank/DDBJ whole genome shotgun (WGS) entry which is preliminary data.</text>
</comment>
<protein>
    <submittedName>
        <fullName evidence="1">Uncharacterized protein</fullName>
    </submittedName>
</protein>
<dbReference type="Proteomes" id="UP000589716">
    <property type="component" value="Unassembled WGS sequence"/>
</dbReference>